<dbReference type="Gene3D" id="1.10.10.10">
    <property type="entry name" value="Winged helix-like DNA-binding domain superfamily/Winged helix DNA-binding domain"/>
    <property type="match status" value="1"/>
</dbReference>
<dbReference type="Pfam" id="PF09382">
    <property type="entry name" value="RQC"/>
    <property type="match status" value="1"/>
</dbReference>
<dbReference type="Pfam" id="PF00270">
    <property type="entry name" value="DEAD"/>
    <property type="match status" value="1"/>
</dbReference>
<feature type="domain" description="Helicase ATP-binding" evidence="18">
    <location>
        <begin position="28"/>
        <end position="197"/>
    </location>
</feature>
<dbReference type="Gene3D" id="3.40.50.300">
    <property type="entry name" value="P-loop containing nucleotide triphosphate hydrolases"/>
    <property type="match status" value="2"/>
</dbReference>
<dbReference type="InterPro" id="IPR044876">
    <property type="entry name" value="HRDC_dom_sf"/>
</dbReference>
<comment type="caution">
    <text evidence="20">The sequence shown here is derived from an EMBL/GenBank/DDBJ whole genome shotgun (WGS) entry which is preliminary data.</text>
</comment>
<dbReference type="EC" id="5.6.2.4" evidence="16"/>
<dbReference type="InterPro" id="IPR011545">
    <property type="entry name" value="DEAD/DEAH_box_helicase_dom"/>
</dbReference>
<name>E2Z9X8_9FIRM</name>
<comment type="catalytic activity">
    <reaction evidence="15">
        <text>Couples ATP hydrolysis with the unwinding of duplex DNA by translocating in the 3'-5' direction.</text>
        <dbReference type="EC" id="5.6.2.4"/>
    </reaction>
</comment>
<dbReference type="PROSITE" id="PS00690">
    <property type="entry name" value="DEAH_ATP_HELICASE"/>
    <property type="match status" value="1"/>
</dbReference>
<dbReference type="SMART" id="SM00487">
    <property type="entry name" value="DEXDc"/>
    <property type="match status" value="1"/>
</dbReference>
<feature type="domain" description="Helicase C-terminal" evidence="19">
    <location>
        <begin position="218"/>
        <end position="368"/>
    </location>
</feature>
<dbReference type="SUPFAM" id="SSF46785">
    <property type="entry name" value="Winged helix' DNA-binding domain"/>
    <property type="match status" value="1"/>
</dbReference>
<dbReference type="Proteomes" id="UP000003195">
    <property type="component" value="Unassembled WGS sequence"/>
</dbReference>
<dbReference type="EMBL" id="AECS01000007">
    <property type="protein sequence ID" value="EFQ04953.1"/>
    <property type="molecule type" value="Genomic_DNA"/>
</dbReference>
<dbReference type="GO" id="GO:0006260">
    <property type="term" value="P:DNA replication"/>
    <property type="evidence" value="ECO:0007669"/>
    <property type="project" value="InterPro"/>
</dbReference>
<dbReference type="SMART" id="SM00490">
    <property type="entry name" value="HELICc"/>
    <property type="match status" value="1"/>
</dbReference>
<evidence type="ECO:0000256" key="13">
    <source>
        <dbReference type="ARBA" id="ARBA00023204"/>
    </source>
</evidence>
<evidence type="ECO:0000256" key="6">
    <source>
        <dbReference type="ARBA" id="ARBA00022763"/>
    </source>
</evidence>
<proteinExistence type="inferred from homology"/>
<keyword evidence="5" id="KW-0547">Nucleotide-binding</keyword>
<dbReference type="InterPro" id="IPR002121">
    <property type="entry name" value="HRDC_dom"/>
</dbReference>
<dbReference type="InterPro" id="IPR006293">
    <property type="entry name" value="DNA_helicase_ATP-dep_RecQ_bac"/>
</dbReference>
<keyword evidence="14" id="KW-0413">Isomerase</keyword>
<evidence type="ECO:0000256" key="3">
    <source>
        <dbReference type="ARBA" id="ARBA00005446"/>
    </source>
</evidence>
<dbReference type="GO" id="GO:0016787">
    <property type="term" value="F:hydrolase activity"/>
    <property type="evidence" value="ECO:0007669"/>
    <property type="project" value="UniProtKB-KW"/>
</dbReference>
<keyword evidence="12" id="KW-0233">DNA recombination</keyword>
<dbReference type="Pfam" id="PF00271">
    <property type="entry name" value="Helicase_C"/>
    <property type="match status" value="1"/>
</dbReference>
<keyword evidence="8 20" id="KW-0347">Helicase</keyword>
<evidence type="ECO:0000256" key="1">
    <source>
        <dbReference type="ARBA" id="ARBA00001946"/>
    </source>
</evidence>
<evidence type="ECO:0000256" key="15">
    <source>
        <dbReference type="ARBA" id="ARBA00034617"/>
    </source>
</evidence>
<dbReference type="GO" id="GO:0005524">
    <property type="term" value="F:ATP binding"/>
    <property type="evidence" value="ECO:0007669"/>
    <property type="project" value="UniProtKB-KW"/>
</dbReference>
<dbReference type="PROSITE" id="PS51194">
    <property type="entry name" value="HELICASE_CTER"/>
    <property type="match status" value="1"/>
</dbReference>
<evidence type="ECO:0000256" key="16">
    <source>
        <dbReference type="NCBIfam" id="TIGR01389"/>
    </source>
</evidence>
<dbReference type="NCBIfam" id="TIGR01389">
    <property type="entry name" value="recQ"/>
    <property type="match status" value="1"/>
</dbReference>
<dbReference type="GO" id="GO:0006281">
    <property type="term" value="P:DNA repair"/>
    <property type="evidence" value="ECO:0007669"/>
    <property type="project" value="UniProtKB-KW"/>
</dbReference>
<dbReference type="GO" id="GO:0009378">
    <property type="term" value="F:four-way junction helicase activity"/>
    <property type="evidence" value="ECO:0007669"/>
    <property type="project" value="TreeGrafter"/>
</dbReference>
<dbReference type="Pfam" id="PF16124">
    <property type="entry name" value="RecQ_Zn_bind"/>
    <property type="match status" value="1"/>
</dbReference>
<evidence type="ECO:0000259" key="18">
    <source>
        <dbReference type="PROSITE" id="PS51192"/>
    </source>
</evidence>
<keyword evidence="7 20" id="KW-0378">Hydrolase</keyword>
<sequence>MGEGMKATDILQQYFGYTSFRPGQEEVIEALSTHRDVLAIMPTGAGKSLCFQIPALMSKGVTVVISPLLSLIKDQVDALQAQEIGATSIDSRCTVEEANKRFFLLRQGKVKLLYISPERLQNEYFTAVMKSVTVSAVIVDEAHCVSQWGHDFRPGYRLIKDWIESLPQRPVVGAFTATATEYVKQDMLNLLGLKNPLVLVGGFDRPNLYFRVIKTARKTDFLISYLDEHKKESGIIYAATRKETDKVYDMLRKNGFKVGRYHAGLTDEERRRVQEDFTYDRIELIVATNAFGMGIDKSNVRFVIHWQMPKNMESYYQEAGRAGRDGAPGECILLFTRGDIMVQKFLIDVSSTDEEQKKNDTVLMNRMVDYCEASSCLRRAILEYFGETVKYEECGNCGNCDAETTDEDITREVKLICMCVDELKGRFGQTVVSSVLRGTVTEKIRQYGFERNASFGMLGDYSAADMAALIRYAVSRNYLSVATGKYPVLSLAAAGRALLGPGKSAPVMRVLKMEDSVPARAVHKRSMRKIYDEERLRPLFTKLQQLRYETARKEHIPPFVIFSDVTLWELAEQRPSTLEELHSIKGIGDFKLHKYGPAFLDIIVSDGKDD</sequence>
<evidence type="ECO:0000256" key="11">
    <source>
        <dbReference type="ARBA" id="ARBA00023125"/>
    </source>
</evidence>
<evidence type="ECO:0000313" key="20">
    <source>
        <dbReference type="EMBL" id="EFQ04953.1"/>
    </source>
</evidence>
<evidence type="ECO:0000256" key="10">
    <source>
        <dbReference type="ARBA" id="ARBA00022840"/>
    </source>
</evidence>
<gene>
    <name evidence="20" type="primary">recQ</name>
    <name evidence="20" type="ORF">HMPREF9429_00234</name>
</gene>
<evidence type="ECO:0000256" key="12">
    <source>
        <dbReference type="ARBA" id="ARBA00023172"/>
    </source>
</evidence>
<comment type="cofactor">
    <cofactor evidence="2">
        <name>Zn(2+)</name>
        <dbReference type="ChEBI" id="CHEBI:29105"/>
    </cofactor>
</comment>
<keyword evidence="4" id="KW-0479">Metal-binding</keyword>
<dbReference type="STRING" id="706434.HMPREF9429_00234"/>
<evidence type="ECO:0000313" key="21">
    <source>
        <dbReference type="Proteomes" id="UP000003195"/>
    </source>
</evidence>
<dbReference type="FunFam" id="3.40.50.300:FF:001389">
    <property type="entry name" value="ATP-dependent DNA helicase RecQ"/>
    <property type="match status" value="1"/>
</dbReference>
<protein>
    <recommendedName>
        <fullName evidence="16">DNA helicase RecQ</fullName>
        <ecNumber evidence="16">5.6.2.4</ecNumber>
    </recommendedName>
</protein>
<dbReference type="GO" id="GO:0030894">
    <property type="term" value="C:replisome"/>
    <property type="evidence" value="ECO:0007669"/>
    <property type="project" value="TreeGrafter"/>
</dbReference>
<evidence type="ECO:0000256" key="14">
    <source>
        <dbReference type="ARBA" id="ARBA00023235"/>
    </source>
</evidence>
<keyword evidence="11" id="KW-0238">DNA-binding</keyword>
<evidence type="ECO:0000256" key="5">
    <source>
        <dbReference type="ARBA" id="ARBA00022741"/>
    </source>
</evidence>
<evidence type="ECO:0000256" key="4">
    <source>
        <dbReference type="ARBA" id="ARBA00022723"/>
    </source>
</evidence>
<dbReference type="SMART" id="SM00956">
    <property type="entry name" value="RQC"/>
    <property type="match status" value="1"/>
</dbReference>
<dbReference type="SUPFAM" id="SSF52540">
    <property type="entry name" value="P-loop containing nucleoside triphosphate hydrolases"/>
    <property type="match status" value="1"/>
</dbReference>
<feature type="domain" description="HRDC" evidence="17">
    <location>
        <begin position="533"/>
        <end position="610"/>
    </location>
</feature>
<dbReference type="PANTHER" id="PTHR13710">
    <property type="entry name" value="DNA HELICASE RECQ FAMILY MEMBER"/>
    <property type="match status" value="1"/>
</dbReference>
<dbReference type="PROSITE" id="PS51192">
    <property type="entry name" value="HELICASE_ATP_BIND_1"/>
    <property type="match status" value="1"/>
</dbReference>
<dbReference type="InterPro" id="IPR004589">
    <property type="entry name" value="DNA_helicase_ATP-dep_RecQ"/>
</dbReference>
<keyword evidence="6" id="KW-0227">DNA damage</keyword>
<keyword evidence="21" id="KW-1185">Reference proteome</keyword>
<dbReference type="NCBIfam" id="TIGR00614">
    <property type="entry name" value="recQ_fam"/>
    <property type="match status" value="1"/>
</dbReference>
<comment type="similarity">
    <text evidence="3">Belongs to the helicase family. RecQ subfamily.</text>
</comment>
<dbReference type="InterPro" id="IPR036390">
    <property type="entry name" value="WH_DNA-bd_sf"/>
</dbReference>
<dbReference type="RefSeq" id="WP_006940985.1">
    <property type="nucleotide sequence ID" value="NZ_GL538181.1"/>
</dbReference>
<dbReference type="HOGENOM" id="CLU_001103_14_3_9"/>
<dbReference type="GO" id="GO:0046872">
    <property type="term" value="F:metal ion binding"/>
    <property type="evidence" value="ECO:0007669"/>
    <property type="project" value="UniProtKB-KW"/>
</dbReference>
<evidence type="ECO:0000256" key="8">
    <source>
        <dbReference type="ARBA" id="ARBA00022806"/>
    </source>
</evidence>
<dbReference type="InterPro" id="IPR010997">
    <property type="entry name" value="HRDC-like_sf"/>
</dbReference>
<accession>E2Z9X8</accession>
<organism evidence="20 21">
    <name type="scientific">Megasphaera micronuciformis F0359</name>
    <dbReference type="NCBI Taxonomy" id="706434"/>
    <lineage>
        <taxon>Bacteria</taxon>
        <taxon>Bacillati</taxon>
        <taxon>Bacillota</taxon>
        <taxon>Negativicutes</taxon>
        <taxon>Veillonellales</taxon>
        <taxon>Veillonellaceae</taxon>
        <taxon>Megasphaera</taxon>
    </lineage>
</organism>
<dbReference type="GO" id="GO:0005737">
    <property type="term" value="C:cytoplasm"/>
    <property type="evidence" value="ECO:0007669"/>
    <property type="project" value="TreeGrafter"/>
</dbReference>
<keyword evidence="10" id="KW-0067">ATP-binding</keyword>
<dbReference type="InterPro" id="IPR018982">
    <property type="entry name" value="RQC_domain"/>
</dbReference>
<dbReference type="CDD" id="cd18794">
    <property type="entry name" value="SF2_C_RecQ"/>
    <property type="match status" value="1"/>
</dbReference>
<evidence type="ECO:0000256" key="7">
    <source>
        <dbReference type="ARBA" id="ARBA00022801"/>
    </source>
</evidence>
<dbReference type="PROSITE" id="PS50967">
    <property type="entry name" value="HRDC"/>
    <property type="match status" value="1"/>
</dbReference>
<dbReference type="Gene3D" id="1.10.150.80">
    <property type="entry name" value="HRDC domain"/>
    <property type="match status" value="1"/>
</dbReference>
<dbReference type="InterPro" id="IPR027417">
    <property type="entry name" value="P-loop_NTPase"/>
</dbReference>
<comment type="cofactor">
    <cofactor evidence="1">
        <name>Mg(2+)</name>
        <dbReference type="ChEBI" id="CHEBI:18420"/>
    </cofactor>
</comment>
<dbReference type="InterPro" id="IPR036388">
    <property type="entry name" value="WH-like_DNA-bd_sf"/>
</dbReference>
<dbReference type="GO" id="GO:0043590">
    <property type="term" value="C:bacterial nucleoid"/>
    <property type="evidence" value="ECO:0007669"/>
    <property type="project" value="TreeGrafter"/>
</dbReference>
<dbReference type="InterPro" id="IPR032284">
    <property type="entry name" value="RecQ_Zn-bd"/>
</dbReference>
<keyword evidence="13" id="KW-0234">DNA repair</keyword>
<dbReference type="eggNOG" id="COG0514">
    <property type="taxonomic scope" value="Bacteria"/>
</dbReference>
<evidence type="ECO:0000259" key="17">
    <source>
        <dbReference type="PROSITE" id="PS50967"/>
    </source>
</evidence>
<dbReference type="GO" id="GO:0043138">
    <property type="term" value="F:3'-5' DNA helicase activity"/>
    <property type="evidence" value="ECO:0007669"/>
    <property type="project" value="UniProtKB-EC"/>
</dbReference>
<dbReference type="InterPro" id="IPR002464">
    <property type="entry name" value="DNA/RNA_helicase_DEAH_CS"/>
</dbReference>
<dbReference type="GO" id="GO:0003677">
    <property type="term" value="F:DNA binding"/>
    <property type="evidence" value="ECO:0007669"/>
    <property type="project" value="UniProtKB-KW"/>
</dbReference>
<dbReference type="CDD" id="cd17920">
    <property type="entry name" value="DEXHc_RecQ"/>
    <property type="match status" value="1"/>
</dbReference>
<dbReference type="PANTHER" id="PTHR13710:SF105">
    <property type="entry name" value="ATP-DEPENDENT DNA HELICASE Q1"/>
    <property type="match status" value="1"/>
</dbReference>
<reference evidence="20 21" key="1">
    <citation type="submission" date="2010-08" db="EMBL/GenBank/DDBJ databases">
        <authorList>
            <person name="Weinstock G."/>
            <person name="Sodergren E."/>
            <person name="Clifton S."/>
            <person name="Fulton L."/>
            <person name="Fulton B."/>
            <person name="Courtney L."/>
            <person name="Fronick C."/>
            <person name="Harrison M."/>
            <person name="Strong C."/>
            <person name="Farmer C."/>
            <person name="Delahaunty K."/>
            <person name="Markovic C."/>
            <person name="Hall O."/>
            <person name="Minx P."/>
            <person name="Tomlinson C."/>
            <person name="Mitreva M."/>
            <person name="Hou S."/>
            <person name="Chen J."/>
            <person name="Wollam A."/>
            <person name="Pepin K.H."/>
            <person name="Johnson M."/>
            <person name="Bhonagiri V."/>
            <person name="Zhang X."/>
            <person name="Suruliraj S."/>
            <person name="Warren W."/>
            <person name="Chinwalla A."/>
            <person name="Mardis E.R."/>
            <person name="Wilson R.K."/>
        </authorList>
    </citation>
    <scope>NUCLEOTIDE SEQUENCE [LARGE SCALE GENOMIC DNA]</scope>
    <source>
        <strain evidence="20 21">F0359</strain>
    </source>
</reference>
<dbReference type="Pfam" id="PF00570">
    <property type="entry name" value="HRDC"/>
    <property type="match status" value="1"/>
</dbReference>
<dbReference type="InterPro" id="IPR001650">
    <property type="entry name" value="Helicase_C-like"/>
</dbReference>
<dbReference type="SUPFAM" id="SSF47819">
    <property type="entry name" value="HRDC-like"/>
    <property type="match status" value="1"/>
</dbReference>
<dbReference type="GO" id="GO:0009432">
    <property type="term" value="P:SOS response"/>
    <property type="evidence" value="ECO:0007669"/>
    <property type="project" value="UniProtKB-UniRule"/>
</dbReference>
<evidence type="ECO:0000259" key="19">
    <source>
        <dbReference type="PROSITE" id="PS51194"/>
    </source>
</evidence>
<dbReference type="GO" id="GO:0006310">
    <property type="term" value="P:DNA recombination"/>
    <property type="evidence" value="ECO:0007669"/>
    <property type="project" value="UniProtKB-UniRule"/>
</dbReference>
<keyword evidence="9" id="KW-0862">Zinc</keyword>
<evidence type="ECO:0000256" key="2">
    <source>
        <dbReference type="ARBA" id="ARBA00001947"/>
    </source>
</evidence>
<dbReference type="AlphaFoldDB" id="E2Z9X8"/>
<evidence type="ECO:0000256" key="9">
    <source>
        <dbReference type="ARBA" id="ARBA00022833"/>
    </source>
</evidence>
<dbReference type="InterPro" id="IPR014001">
    <property type="entry name" value="Helicase_ATP-bd"/>
</dbReference>
<dbReference type="SMART" id="SM00341">
    <property type="entry name" value="HRDC"/>
    <property type="match status" value="1"/>
</dbReference>